<dbReference type="AlphaFoldDB" id="A0A1C3NSP9"/>
<proteinExistence type="predicted"/>
<gene>
    <name evidence="1" type="ORF">FDG2_0037</name>
</gene>
<evidence type="ECO:0000313" key="2">
    <source>
        <dbReference type="Proteomes" id="UP000199013"/>
    </source>
</evidence>
<dbReference type="Proteomes" id="UP000199013">
    <property type="component" value="Unassembled WGS sequence"/>
</dbReference>
<name>A0A1C3NSP9_9ACTN</name>
<reference evidence="2" key="1">
    <citation type="submission" date="2016-02" db="EMBL/GenBank/DDBJ databases">
        <authorList>
            <person name="Wibberg D."/>
        </authorList>
    </citation>
    <scope>NUCLEOTIDE SEQUENCE [LARGE SCALE GENOMIC DNA]</scope>
</reference>
<evidence type="ECO:0000313" key="1">
    <source>
        <dbReference type="EMBL" id="SBW17034.1"/>
    </source>
</evidence>
<protein>
    <submittedName>
        <fullName evidence="1">Uncharacterized protein</fullName>
    </submittedName>
</protein>
<accession>A0A1C3NSP9</accession>
<sequence length="75" mass="7897">MTSGEPTRVTSHGDAYTLTVFPADRPADVLRAWAVLPDGVGFAEAFGDVEVTLVFRPLGDLVSSWQPDGPPSVPG</sequence>
<dbReference type="EMBL" id="FLUV01000015">
    <property type="protein sequence ID" value="SBW17034.1"/>
    <property type="molecule type" value="Genomic_DNA"/>
</dbReference>
<keyword evidence="2" id="KW-1185">Reference proteome</keyword>
<organism evidence="1 2">
    <name type="scientific">Candidatus Protofrankia californiensis</name>
    <dbReference type="NCBI Taxonomy" id="1839754"/>
    <lineage>
        <taxon>Bacteria</taxon>
        <taxon>Bacillati</taxon>
        <taxon>Actinomycetota</taxon>
        <taxon>Actinomycetes</taxon>
        <taxon>Frankiales</taxon>
        <taxon>Frankiaceae</taxon>
        <taxon>Protofrankia</taxon>
    </lineage>
</organism>